<feature type="domain" description="Transposase IS4-like" evidence="2">
    <location>
        <begin position="143"/>
        <end position="305"/>
    </location>
</feature>
<dbReference type="Pfam" id="PF01609">
    <property type="entry name" value="DDE_Tnp_1"/>
    <property type="match status" value="1"/>
</dbReference>
<dbReference type="InterPro" id="IPR012337">
    <property type="entry name" value="RNaseH-like_sf"/>
</dbReference>
<dbReference type="NCBIfam" id="NF033591">
    <property type="entry name" value="transpos_IS4_2"/>
    <property type="match status" value="1"/>
</dbReference>
<comment type="caution">
    <text evidence="3">The sequence shown here is derived from an EMBL/GenBank/DDBJ whole genome shotgun (WGS) entry which is preliminary data.</text>
</comment>
<evidence type="ECO:0000256" key="1">
    <source>
        <dbReference type="SAM" id="Phobius"/>
    </source>
</evidence>
<evidence type="ECO:0000259" key="2">
    <source>
        <dbReference type="Pfam" id="PF01609"/>
    </source>
</evidence>
<feature type="transmembrane region" description="Helical" evidence="1">
    <location>
        <begin position="295"/>
        <end position="314"/>
    </location>
</feature>
<protein>
    <submittedName>
        <fullName evidence="3">IS4 family transposase</fullName>
    </submittedName>
</protein>
<organism evidence="3">
    <name type="scientific">Anaerolinea thermolimosa</name>
    <dbReference type="NCBI Taxonomy" id="229919"/>
    <lineage>
        <taxon>Bacteria</taxon>
        <taxon>Bacillati</taxon>
        <taxon>Chloroflexota</taxon>
        <taxon>Anaerolineae</taxon>
        <taxon>Anaerolineales</taxon>
        <taxon>Anaerolineaceae</taxon>
        <taxon>Anaerolinea</taxon>
    </lineage>
</organism>
<dbReference type="InterPro" id="IPR047658">
    <property type="entry name" value="IS4-like_transpos"/>
</dbReference>
<dbReference type="GO" id="GO:0004803">
    <property type="term" value="F:transposase activity"/>
    <property type="evidence" value="ECO:0007669"/>
    <property type="project" value="InterPro"/>
</dbReference>
<sequence length="358" mass="41946">MPTNELYHTWIKRICELWPGQRMTRIRNFVWLIIGIYQSRSVHLSKVAGKIPGSAKLLSLTRRLSRWLDNPAVCVREWYEPIARRWLEAQWKGLHEIRLIVDGTKVGFAHQLLIVSLAYRKRAIPIAWSWVKHVRGHSSAFQQLALLNDVRKLLPTGAAVFLVGDSEFGSVEVLKWLDQWHWFYVLRQKSDTCVWLEYNNEWKPFGSLVRRAGESLWLGDGYLTASAIYPTQLLVHWEAGEKEPWCLATNLPDRSMALRCYRRRMWIEEMFGDMKKHGFDLESTMLRNSLRLSRLTLAVALLYVWLVSIGSHIIHQGLRHLVDRHDRRDLSIFQIGLRFIQRRLTNALPVSVPLCIYL</sequence>
<evidence type="ECO:0000313" key="3">
    <source>
        <dbReference type="EMBL" id="HGS22179.1"/>
    </source>
</evidence>
<reference evidence="3" key="1">
    <citation type="journal article" date="2020" name="mSystems">
        <title>Genome- and Community-Level Interaction Insights into Carbon Utilization and Element Cycling Functions of Hydrothermarchaeota in Hydrothermal Sediment.</title>
        <authorList>
            <person name="Zhou Z."/>
            <person name="Liu Y."/>
            <person name="Xu W."/>
            <person name="Pan J."/>
            <person name="Luo Z.H."/>
            <person name="Li M."/>
        </authorList>
    </citation>
    <scope>NUCLEOTIDE SEQUENCE [LARGE SCALE GENOMIC DNA]</scope>
    <source>
        <strain evidence="3">SpSt-573</strain>
    </source>
</reference>
<gene>
    <name evidence="3" type="ORF">ENT37_09950</name>
</gene>
<accession>A0A7C4KK37</accession>
<dbReference type="PANTHER" id="PTHR35404:SF8">
    <property type="entry name" value="TRANSPOSASE OF TN10"/>
    <property type="match status" value="1"/>
</dbReference>
<dbReference type="InterPro" id="IPR002559">
    <property type="entry name" value="Transposase_11"/>
</dbReference>
<dbReference type="GO" id="GO:0006313">
    <property type="term" value="P:DNA transposition"/>
    <property type="evidence" value="ECO:0007669"/>
    <property type="project" value="InterPro"/>
</dbReference>
<keyword evidence="1" id="KW-1133">Transmembrane helix</keyword>
<dbReference type="PANTHER" id="PTHR35404">
    <property type="entry name" value="TRANSPOSASE OF TN10"/>
    <property type="match status" value="1"/>
</dbReference>
<dbReference type="EMBL" id="DSYK01000484">
    <property type="protein sequence ID" value="HGS22179.1"/>
    <property type="molecule type" value="Genomic_DNA"/>
</dbReference>
<dbReference type="GO" id="GO:0003677">
    <property type="term" value="F:DNA binding"/>
    <property type="evidence" value="ECO:0007669"/>
    <property type="project" value="InterPro"/>
</dbReference>
<name>A0A7C4KK37_9CHLR</name>
<keyword evidence="1" id="KW-0812">Transmembrane</keyword>
<proteinExistence type="predicted"/>
<keyword evidence="1" id="KW-0472">Membrane</keyword>
<dbReference type="SUPFAM" id="SSF53098">
    <property type="entry name" value="Ribonuclease H-like"/>
    <property type="match status" value="1"/>
</dbReference>
<dbReference type="AlphaFoldDB" id="A0A7C4KK37"/>